<dbReference type="RefSeq" id="XP_028531698.1">
    <property type="nucleotide sequence ID" value="XM_028680175.1"/>
</dbReference>
<protein>
    <recommendedName>
        <fullName evidence="3">DNA/RNA-binding protein Alba-like domain-containing protein</fullName>
    </recommendedName>
</protein>
<dbReference type="AlphaFoldDB" id="A0A1J1H523"/>
<evidence type="ECO:0000313" key="2">
    <source>
        <dbReference type="Proteomes" id="UP000220158"/>
    </source>
</evidence>
<reference evidence="1 2" key="1">
    <citation type="submission" date="2015-04" db="EMBL/GenBank/DDBJ databases">
        <authorList>
            <consortium name="Pathogen Informatics"/>
        </authorList>
    </citation>
    <scope>NUCLEOTIDE SEQUENCE [LARGE SCALE GENOMIC DNA]</scope>
    <source>
        <strain evidence="1 2">SGS1</strain>
    </source>
</reference>
<evidence type="ECO:0000313" key="1">
    <source>
        <dbReference type="EMBL" id="CRG98689.1"/>
    </source>
</evidence>
<dbReference type="Proteomes" id="UP000220158">
    <property type="component" value="Chromosome 4"/>
</dbReference>
<dbReference type="OrthoDB" id="372290at2759"/>
<dbReference type="KEGG" id="prel:PRELSG_0403900"/>
<organism evidence="1 2">
    <name type="scientific">Plasmodium relictum</name>
    <dbReference type="NCBI Taxonomy" id="85471"/>
    <lineage>
        <taxon>Eukaryota</taxon>
        <taxon>Sar</taxon>
        <taxon>Alveolata</taxon>
        <taxon>Apicomplexa</taxon>
        <taxon>Aconoidasida</taxon>
        <taxon>Haemosporida</taxon>
        <taxon>Plasmodiidae</taxon>
        <taxon>Plasmodium</taxon>
        <taxon>Plasmodium (Haemamoeba)</taxon>
    </lineage>
</organism>
<sequence length="202" mass="23811">MINDLNKKKKKKKRNEITIETIQKEHSPILKKKNIDIYITSDKPIKIYYDRILKILNSTKQVDSIIEGDNKINNSFVSNDEIHIYAVGSNIIKASYLIQDIVKHYYQLLKNIQDSSMKNKKKDIDISSFIDIKINSKTLIVNDNIILNKFLIKEEFLSDNFDDLINFSKQSYNPNIHKYIEKNKERRLTNVIISLKKKNFES</sequence>
<gene>
    <name evidence="1" type="ORF">PRELSG_0403900</name>
</gene>
<keyword evidence="2" id="KW-1185">Reference proteome</keyword>
<dbReference type="EMBL" id="LN835299">
    <property type="protein sequence ID" value="CRG98689.1"/>
    <property type="molecule type" value="Genomic_DNA"/>
</dbReference>
<dbReference type="VEuPathDB" id="PlasmoDB:PRELSG_0403900"/>
<evidence type="ECO:0008006" key="3">
    <source>
        <dbReference type="Google" id="ProtNLM"/>
    </source>
</evidence>
<proteinExistence type="predicted"/>
<name>A0A1J1H523_PLARL</name>
<accession>A0A1J1H523</accession>
<dbReference type="GeneID" id="39734789"/>